<keyword evidence="2" id="KW-0963">Cytoplasm</keyword>
<evidence type="ECO:0000313" key="7">
    <source>
        <dbReference type="EMBL" id="XBO70959.1"/>
    </source>
</evidence>
<gene>
    <name evidence="7" type="primary">fliT</name>
    <name evidence="7" type="ORF">NFG58_20580</name>
</gene>
<keyword evidence="7" id="KW-0282">Flagellum</keyword>
<keyword evidence="7" id="KW-0969">Cilium</keyword>
<dbReference type="Pfam" id="PF05400">
    <property type="entry name" value="FliT"/>
    <property type="match status" value="1"/>
</dbReference>
<keyword evidence="4" id="KW-0143">Chaperone</keyword>
<proteinExistence type="predicted"/>
<comment type="subcellular location">
    <subcellularLocation>
        <location evidence="1">Cytoplasm</location>
        <location evidence="1">Cytosol</location>
    </subcellularLocation>
</comment>
<feature type="region of interest" description="Disordered" evidence="6">
    <location>
        <begin position="1"/>
        <end position="23"/>
    </location>
</feature>
<evidence type="ECO:0000256" key="1">
    <source>
        <dbReference type="ARBA" id="ARBA00004514"/>
    </source>
</evidence>
<dbReference type="AlphaFoldDB" id="A0AAU7KHS0"/>
<evidence type="ECO:0000256" key="2">
    <source>
        <dbReference type="ARBA" id="ARBA00022490"/>
    </source>
</evidence>
<evidence type="ECO:0000256" key="6">
    <source>
        <dbReference type="SAM" id="MobiDB-lite"/>
    </source>
</evidence>
<dbReference type="InterPro" id="IPR008622">
    <property type="entry name" value="FliT"/>
</dbReference>
<evidence type="ECO:0000256" key="3">
    <source>
        <dbReference type="ARBA" id="ARBA00022795"/>
    </source>
</evidence>
<dbReference type="RefSeq" id="WP_348827278.1">
    <property type="nucleotide sequence ID" value="NZ_CP098827.1"/>
</dbReference>
<keyword evidence="3" id="KW-1005">Bacterial flagellum biogenesis</keyword>
<evidence type="ECO:0000256" key="5">
    <source>
        <dbReference type="ARBA" id="ARBA00093797"/>
    </source>
</evidence>
<dbReference type="EMBL" id="CP098827">
    <property type="protein sequence ID" value="XBO70959.1"/>
    <property type="molecule type" value="Genomic_DNA"/>
</dbReference>
<evidence type="ECO:0000256" key="4">
    <source>
        <dbReference type="ARBA" id="ARBA00023186"/>
    </source>
</evidence>
<protein>
    <recommendedName>
        <fullName evidence="5">Flagellar protein FliT</fullName>
    </recommendedName>
</protein>
<accession>A0AAU7KHS0</accession>
<reference evidence="7" key="1">
    <citation type="submission" date="2022-06" db="EMBL/GenBank/DDBJ databases">
        <title>A novel DMS-producing enzyme.</title>
        <authorList>
            <person name="Zhang Y."/>
        </authorList>
    </citation>
    <scope>NUCLEOTIDE SEQUENCE</scope>
    <source>
        <strain evidence="7">RT37</strain>
    </source>
</reference>
<sequence length="152" mass="16552">MPPLAEYHGPDTQGPDTQGPDVQAPLLSRYEALLALTEQMLSLAADHAWDELIAIEGDYVSQVAALDSAARDGATLDGAAPMASLDADERQRLGSLLEAILVNDLALREKLVHRRDELGELLKVSRNQQDLHRAYAGGRVVNAGTRFRRETP</sequence>
<keyword evidence="7" id="KW-0966">Cell projection</keyword>
<organism evidence="7">
    <name type="scientific">Halomonas sp. RT37</name>
    <dbReference type="NCBI Taxonomy" id="2950872"/>
    <lineage>
        <taxon>Bacteria</taxon>
        <taxon>Pseudomonadati</taxon>
        <taxon>Pseudomonadota</taxon>
        <taxon>Gammaproteobacteria</taxon>
        <taxon>Oceanospirillales</taxon>
        <taxon>Halomonadaceae</taxon>
        <taxon>Halomonas</taxon>
    </lineage>
</organism>
<dbReference type="Gene3D" id="1.20.58.380">
    <property type="entry name" value="Flagellar protein flit"/>
    <property type="match status" value="1"/>
</dbReference>
<dbReference type="GO" id="GO:0044781">
    <property type="term" value="P:bacterial-type flagellum organization"/>
    <property type="evidence" value="ECO:0007669"/>
    <property type="project" value="UniProtKB-KW"/>
</dbReference>
<name>A0AAU7KHS0_9GAMM</name>